<keyword evidence="1" id="KW-0677">Repeat</keyword>
<dbReference type="InterPro" id="IPR002048">
    <property type="entry name" value="EF_hand_dom"/>
</dbReference>
<dbReference type="PROSITE" id="PS50222">
    <property type="entry name" value="EF_HAND_2"/>
    <property type="match status" value="4"/>
</dbReference>
<dbReference type="SMART" id="SM00054">
    <property type="entry name" value="EFh"/>
    <property type="match status" value="4"/>
</dbReference>
<dbReference type="Gene3D" id="1.10.238.10">
    <property type="entry name" value="EF-hand"/>
    <property type="match status" value="2"/>
</dbReference>
<comment type="caution">
    <text evidence="4">The sequence shown here is derived from an EMBL/GenBank/DDBJ whole genome shotgun (WGS) entry which is preliminary data.</text>
</comment>
<dbReference type="FunFam" id="1.10.238.10:FF:000178">
    <property type="entry name" value="Calmodulin-2 A"/>
    <property type="match status" value="1"/>
</dbReference>
<dbReference type="PROSITE" id="PS00018">
    <property type="entry name" value="EF_HAND_1"/>
    <property type="match status" value="4"/>
</dbReference>
<reference evidence="4 5" key="1">
    <citation type="journal article" date="2018" name="Sci. Rep.">
        <title>Genomic signatures of local adaptation to the degree of environmental predictability in rotifers.</title>
        <authorList>
            <person name="Franch-Gras L."/>
            <person name="Hahn C."/>
            <person name="Garcia-Roger E.M."/>
            <person name="Carmona M.J."/>
            <person name="Serra M."/>
            <person name="Gomez A."/>
        </authorList>
    </citation>
    <scope>NUCLEOTIDE SEQUENCE [LARGE SCALE GENOMIC DNA]</scope>
    <source>
        <strain evidence="4">HYR1</strain>
    </source>
</reference>
<dbReference type="InterPro" id="IPR050145">
    <property type="entry name" value="Centrin_CML-like"/>
</dbReference>
<evidence type="ECO:0000259" key="3">
    <source>
        <dbReference type="PROSITE" id="PS50222"/>
    </source>
</evidence>
<dbReference type="Pfam" id="PF13499">
    <property type="entry name" value="EF-hand_7"/>
    <property type="match status" value="2"/>
</dbReference>
<keyword evidence="2" id="KW-0106">Calcium</keyword>
<dbReference type="STRING" id="10195.A0A3M7SQN6"/>
<feature type="domain" description="EF-hand" evidence="3">
    <location>
        <begin position="44"/>
        <end position="79"/>
    </location>
</feature>
<dbReference type="OrthoDB" id="26525at2759"/>
<accession>A0A3M7SQN6</accession>
<protein>
    <submittedName>
        <fullName evidence="4">Calmodulin</fullName>
    </submittedName>
</protein>
<dbReference type="Proteomes" id="UP000276133">
    <property type="component" value="Unassembled WGS sequence"/>
</dbReference>
<feature type="domain" description="EF-hand" evidence="3">
    <location>
        <begin position="8"/>
        <end position="43"/>
    </location>
</feature>
<evidence type="ECO:0000313" key="4">
    <source>
        <dbReference type="EMBL" id="RNA38039.1"/>
    </source>
</evidence>
<dbReference type="InterPro" id="IPR018247">
    <property type="entry name" value="EF_Hand_1_Ca_BS"/>
</dbReference>
<feature type="domain" description="EF-hand" evidence="3">
    <location>
        <begin position="117"/>
        <end position="151"/>
    </location>
</feature>
<dbReference type="PRINTS" id="PR00450">
    <property type="entry name" value="RECOVERIN"/>
</dbReference>
<dbReference type="EMBL" id="REGN01000929">
    <property type="protein sequence ID" value="RNA38039.1"/>
    <property type="molecule type" value="Genomic_DNA"/>
</dbReference>
<dbReference type="AlphaFoldDB" id="A0A3M7SQN6"/>
<dbReference type="PANTHER" id="PTHR23050">
    <property type="entry name" value="CALCIUM BINDING PROTEIN"/>
    <property type="match status" value="1"/>
</dbReference>
<organism evidence="4 5">
    <name type="scientific">Brachionus plicatilis</name>
    <name type="common">Marine rotifer</name>
    <name type="synonym">Brachionus muelleri</name>
    <dbReference type="NCBI Taxonomy" id="10195"/>
    <lineage>
        <taxon>Eukaryota</taxon>
        <taxon>Metazoa</taxon>
        <taxon>Spiralia</taxon>
        <taxon>Gnathifera</taxon>
        <taxon>Rotifera</taxon>
        <taxon>Eurotatoria</taxon>
        <taxon>Monogononta</taxon>
        <taxon>Pseudotrocha</taxon>
        <taxon>Ploima</taxon>
        <taxon>Brachionidae</taxon>
        <taxon>Brachionus</taxon>
    </lineage>
</organism>
<keyword evidence="5" id="KW-1185">Reference proteome</keyword>
<name>A0A3M7SQN6_BRAPC</name>
<dbReference type="SUPFAM" id="SSF47473">
    <property type="entry name" value="EF-hand"/>
    <property type="match status" value="1"/>
</dbReference>
<dbReference type="GO" id="GO:0005509">
    <property type="term" value="F:calcium ion binding"/>
    <property type="evidence" value="ECO:0007669"/>
    <property type="project" value="InterPro"/>
</dbReference>
<dbReference type="GO" id="GO:0043226">
    <property type="term" value="C:organelle"/>
    <property type="evidence" value="ECO:0007669"/>
    <property type="project" value="UniProtKB-ARBA"/>
</dbReference>
<evidence type="ECO:0000256" key="1">
    <source>
        <dbReference type="ARBA" id="ARBA00022737"/>
    </source>
</evidence>
<sequence length="151" mass="17336">MSQRLNPTQLKELKDCFSVFDSDDSGSICVKELKKVCESLGIKVGDRQVNELMRLMDRDGSGSVDFKEFVNVMAEQFFREPTPAELEAAFDTFDQDKSGYISEEELLMVMTRFKGNITISDVQKMIQAVDKDRDNRINKKEFIAVVLNQKY</sequence>
<dbReference type="InterPro" id="IPR011992">
    <property type="entry name" value="EF-hand-dom_pair"/>
</dbReference>
<proteinExistence type="predicted"/>
<evidence type="ECO:0000313" key="5">
    <source>
        <dbReference type="Proteomes" id="UP000276133"/>
    </source>
</evidence>
<gene>
    <name evidence="4" type="ORF">BpHYR1_033362</name>
</gene>
<feature type="domain" description="EF-hand" evidence="3">
    <location>
        <begin position="81"/>
        <end position="116"/>
    </location>
</feature>
<evidence type="ECO:0000256" key="2">
    <source>
        <dbReference type="ARBA" id="ARBA00022837"/>
    </source>
</evidence>